<dbReference type="PROSITE" id="PS51007">
    <property type="entry name" value="CYTC"/>
    <property type="match status" value="1"/>
</dbReference>
<evidence type="ECO:0000256" key="2">
    <source>
        <dbReference type="ARBA" id="ARBA00022723"/>
    </source>
</evidence>
<dbReference type="SUPFAM" id="SSF46626">
    <property type="entry name" value="Cytochrome c"/>
    <property type="match status" value="1"/>
</dbReference>
<dbReference type="Pfam" id="PF00034">
    <property type="entry name" value="Cytochrom_C"/>
    <property type="match status" value="1"/>
</dbReference>
<dbReference type="Proteomes" id="UP000434580">
    <property type="component" value="Unassembled WGS sequence"/>
</dbReference>
<feature type="signal peptide" evidence="5">
    <location>
        <begin position="1"/>
        <end position="28"/>
    </location>
</feature>
<reference evidence="7 8" key="1">
    <citation type="submission" date="2019-11" db="EMBL/GenBank/DDBJ databases">
        <authorList>
            <person name="Holert J."/>
        </authorList>
    </citation>
    <scope>NUCLEOTIDE SEQUENCE [LARGE SCALE GENOMIC DNA]</scope>
    <source>
        <strain evidence="7">BC5_2</strain>
    </source>
</reference>
<dbReference type="EMBL" id="CACSII010000018">
    <property type="protein sequence ID" value="CAA0115472.1"/>
    <property type="molecule type" value="Genomic_DNA"/>
</dbReference>
<sequence length="145" mass="15683">MLKLRLNSVTKWMLAPALAGVLATPVLAADAGSIEYQEYCAACHGADGKGMGPQAQAENLKPIDLTMLSKNNGGYFPYSRIRSLLDGRVEKGKVRPHSDKGMPVWGRVFMAENPGSTAGDVMHQEAVVKVRILNLVDYLVSIQAK</sequence>
<evidence type="ECO:0000256" key="3">
    <source>
        <dbReference type="ARBA" id="ARBA00023004"/>
    </source>
</evidence>
<keyword evidence="2 4" id="KW-0479">Metal-binding</keyword>
<evidence type="ECO:0000259" key="6">
    <source>
        <dbReference type="PROSITE" id="PS51007"/>
    </source>
</evidence>
<dbReference type="GO" id="GO:0020037">
    <property type="term" value="F:heme binding"/>
    <property type="evidence" value="ECO:0007669"/>
    <property type="project" value="InterPro"/>
</dbReference>
<dbReference type="AlphaFoldDB" id="A0A5S9QBF6"/>
<dbReference type="GO" id="GO:0046872">
    <property type="term" value="F:metal ion binding"/>
    <property type="evidence" value="ECO:0007669"/>
    <property type="project" value="UniProtKB-KW"/>
</dbReference>
<dbReference type="GO" id="GO:0009055">
    <property type="term" value="F:electron transfer activity"/>
    <property type="evidence" value="ECO:0007669"/>
    <property type="project" value="InterPro"/>
</dbReference>
<evidence type="ECO:0000313" key="8">
    <source>
        <dbReference type="Proteomes" id="UP000434580"/>
    </source>
</evidence>
<gene>
    <name evidence="7" type="ORF">DPBNPPHM_01941</name>
</gene>
<feature type="chain" id="PRO_5030138129" description="Cytochrome c domain-containing protein" evidence="5">
    <location>
        <begin position="29"/>
        <end position="145"/>
    </location>
</feature>
<dbReference type="InterPro" id="IPR009056">
    <property type="entry name" value="Cyt_c-like_dom"/>
</dbReference>
<keyword evidence="1 4" id="KW-0349">Heme</keyword>
<organism evidence="7 8">
    <name type="scientific">BD1-7 clade bacterium</name>
    <dbReference type="NCBI Taxonomy" id="2029982"/>
    <lineage>
        <taxon>Bacteria</taxon>
        <taxon>Pseudomonadati</taxon>
        <taxon>Pseudomonadota</taxon>
        <taxon>Gammaproteobacteria</taxon>
        <taxon>Cellvibrionales</taxon>
        <taxon>Spongiibacteraceae</taxon>
        <taxon>BD1-7 clade</taxon>
    </lineage>
</organism>
<dbReference type="Gene3D" id="1.10.760.10">
    <property type="entry name" value="Cytochrome c-like domain"/>
    <property type="match status" value="1"/>
</dbReference>
<keyword evidence="3 4" id="KW-0408">Iron</keyword>
<evidence type="ECO:0000256" key="4">
    <source>
        <dbReference type="PROSITE-ProRule" id="PRU00433"/>
    </source>
</evidence>
<feature type="domain" description="Cytochrome c" evidence="6">
    <location>
        <begin position="27"/>
        <end position="143"/>
    </location>
</feature>
<accession>A0A5S9QBF6</accession>
<evidence type="ECO:0000256" key="5">
    <source>
        <dbReference type="SAM" id="SignalP"/>
    </source>
</evidence>
<evidence type="ECO:0000313" key="7">
    <source>
        <dbReference type="EMBL" id="CAA0115472.1"/>
    </source>
</evidence>
<dbReference type="InterPro" id="IPR036909">
    <property type="entry name" value="Cyt_c-like_dom_sf"/>
</dbReference>
<evidence type="ECO:0000256" key="1">
    <source>
        <dbReference type="ARBA" id="ARBA00022617"/>
    </source>
</evidence>
<proteinExistence type="predicted"/>
<name>A0A5S9QBF6_9GAMM</name>
<protein>
    <recommendedName>
        <fullName evidence="6">Cytochrome c domain-containing protein</fullName>
    </recommendedName>
</protein>
<keyword evidence="5" id="KW-0732">Signal</keyword>
<dbReference type="OrthoDB" id="9779283at2"/>